<dbReference type="InterPro" id="IPR058651">
    <property type="entry name" value="HTH_VMAP-M9"/>
</dbReference>
<dbReference type="InterPro" id="IPR027417">
    <property type="entry name" value="P-loop_NTPase"/>
</dbReference>
<dbReference type="Pfam" id="PF26355">
    <property type="entry name" value="HTH_VMAP-M9"/>
    <property type="match status" value="1"/>
</dbReference>
<reference evidence="4" key="1">
    <citation type="submission" date="2017-10" db="EMBL/GenBank/DDBJ databases">
        <title>Draft genome sequence of the planktic cyanobacteria Tychonema bourrellyi isolated from alpine lentic freshwater.</title>
        <authorList>
            <person name="Tett A."/>
            <person name="Armanini F."/>
            <person name="Asnicar F."/>
            <person name="Boscaini A."/>
            <person name="Pasolli E."/>
            <person name="Zolfo M."/>
            <person name="Donati C."/>
            <person name="Salmaso N."/>
            <person name="Segata N."/>
        </authorList>
    </citation>
    <scope>NUCLEOTIDE SEQUENCE</scope>
    <source>
        <strain evidence="4">FEM_GT703</strain>
    </source>
</reference>
<dbReference type="AlphaFoldDB" id="A0A2G4EZA5"/>
<feature type="domain" description="NB-ARC" evidence="2">
    <location>
        <begin position="154"/>
        <end position="249"/>
    </location>
</feature>
<evidence type="ECO:0000259" key="3">
    <source>
        <dbReference type="Pfam" id="PF26355"/>
    </source>
</evidence>
<comment type="caution">
    <text evidence="4">The sequence shown here is derived from an EMBL/GenBank/DDBJ whole genome shotgun (WGS) entry which is preliminary data.</text>
</comment>
<gene>
    <name evidence="4" type="ORF">CP500_014025</name>
</gene>
<organism evidence="4 5">
    <name type="scientific">Tychonema bourrellyi FEM_GT703</name>
    <dbReference type="NCBI Taxonomy" id="2040638"/>
    <lineage>
        <taxon>Bacteria</taxon>
        <taxon>Bacillati</taxon>
        <taxon>Cyanobacteriota</taxon>
        <taxon>Cyanophyceae</taxon>
        <taxon>Oscillatoriophycideae</taxon>
        <taxon>Oscillatoriales</taxon>
        <taxon>Microcoleaceae</taxon>
        <taxon>Tychonema</taxon>
    </lineage>
</organism>
<dbReference type="InterPro" id="IPR002182">
    <property type="entry name" value="NB-ARC"/>
</dbReference>
<keyword evidence="1" id="KW-0175">Coiled coil</keyword>
<accession>A0A2G4EZA5</accession>
<evidence type="ECO:0000313" key="4">
    <source>
        <dbReference type="EMBL" id="PHX54841.1"/>
    </source>
</evidence>
<proteinExistence type="predicted"/>
<dbReference type="PRINTS" id="PR00364">
    <property type="entry name" value="DISEASERSIST"/>
</dbReference>
<dbReference type="EMBL" id="NXIB02000076">
    <property type="protein sequence ID" value="PHX54841.1"/>
    <property type="molecule type" value="Genomic_DNA"/>
</dbReference>
<dbReference type="RefSeq" id="WP_096831271.1">
    <property type="nucleotide sequence ID" value="NZ_NXIB02000076.1"/>
</dbReference>
<feature type="coiled-coil region" evidence="1">
    <location>
        <begin position="373"/>
        <end position="400"/>
    </location>
</feature>
<feature type="domain" description="vWA-MoxR associated protein N-terminal HTH" evidence="3">
    <location>
        <begin position="1"/>
        <end position="83"/>
    </location>
</feature>
<sequence>MDVKELSKWTDEQVFAKTGQHLDSLHKSILESVLQRQSFHKIAGNNGYSYDHVKKEGAKLWKLLSAVFSEEIEQKNVRSILENQAGSTIYSFGNSSLIISNHNINKNHVNICRENPQSLEDIEKRSPSSQVQNQLPIIYLTTAPELNYNYGRNSEIHTLKEWILEDKTRLITIYGLSGIGKTALTLKLISEINTQFDYIIYRSLEHLPKLIDLKDELKQFFSQSHATPLPEIIDYFRSSRCLVILDDVQNIFKTGNFAGQYLTDYKDYCKFFQQIATLSHQSCLILISWEKPGEIETLEKENKHTRVLQIQGLGEEAKEILRQKDLQDEEKWEKLITLYQSHPAWLNIICSTIIEFLNGSVSLFLTDENELFLGDIETNLESQLERLSELEKNVINWLANQDEPIDISQKPANMEVSQAKFMHILQSLTRRCLVEKVPRKEPAKFQLNSIFKAHIKSDF</sequence>
<dbReference type="GO" id="GO:0043531">
    <property type="term" value="F:ADP binding"/>
    <property type="evidence" value="ECO:0007669"/>
    <property type="project" value="InterPro"/>
</dbReference>
<dbReference type="Proteomes" id="UP000226442">
    <property type="component" value="Unassembled WGS sequence"/>
</dbReference>
<evidence type="ECO:0000256" key="1">
    <source>
        <dbReference type="SAM" id="Coils"/>
    </source>
</evidence>
<protein>
    <submittedName>
        <fullName evidence="4">ATPase</fullName>
    </submittedName>
</protein>
<dbReference type="Pfam" id="PF00931">
    <property type="entry name" value="NB-ARC"/>
    <property type="match status" value="1"/>
</dbReference>
<dbReference type="OrthoDB" id="581379at2"/>
<dbReference type="Gene3D" id="3.40.50.300">
    <property type="entry name" value="P-loop containing nucleotide triphosphate hydrolases"/>
    <property type="match status" value="1"/>
</dbReference>
<dbReference type="SUPFAM" id="SSF52540">
    <property type="entry name" value="P-loop containing nucleoside triphosphate hydrolases"/>
    <property type="match status" value="1"/>
</dbReference>
<name>A0A2G4EZA5_9CYAN</name>
<evidence type="ECO:0000313" key="5">
    <source>
        <dbReference type="Proteomes" id="UP000226442"/>
    </source>
</evidence>
<evidence type="ECO:0000259" key="2">
    <source>
        <dbReference type="Pfam" id="PF00931"/>
    </source>
</evidence>
<keyword evidence="5" id="KW-1185">Reference proteome</keyword>